<evidence type="ECO:0000259" key="4">
    <source>
        <dbReference type="PROSITE" id="PS50110"/>
    </source>
</evidence>
<dbReference type="InterPro" id="IPR050469">
    <property type="entry name" value="Diguanylate_Cyclase"/>
</dbReference>
<dbReference type="FunFam" id="3.30.70.270:FF:000001">
    <property type="entry name" value="Diguanylate cyclase domain protein"/>
    <property type="match status" value="1"/>
</dbReference>
<dbReference type="EC" id="2.7.7.65" evidence="1"/>
<organism evidence="6 7">
    <name type="scientific">Plantimonas leprariae</name>
    <dbReference type="NCBI Taxonomy" id="2615207"/>
    <lineage>
        <taxon>Bacteria</taxon>
        <taxon>Pseudomonadati</taxon>
        <taxon>Pseudomonadota</taxon>
        <taxon>Alphaproteobacteria</taxon>
        <taxon>Hyphomicrobiales</taxon>
        <taxon>Aurantimonadaceae</taxon>
        <taxon>Plantimonas</taxon>
    </lineage>
</organism>
<dbReference type="GO" id="GO:1902201">
    <property type="term" value="P:negative regulation of bacterial-type flagellum-dependent cell motility"/>
    <property type="evidence" value="ECO:0007669"/>
    <property type="project" value="TreeGrafter"/>
</dbReference>
<evidence type="ECO:0000256" key="2">
    <source>
        <dbReference type="ARBA" id="ARBA00034247"/>
    </source>
</evidence>
<dbReference type="RefSeq" id="WP_150968106.1">
    <property type="nucleotide sequence ID" value="NZ_VZDO01000002.1"/>
</dbReference>
<dbReference type="CDD" id="cd01949">
    <property type="entry name" value="GGDEF"/>
    <property type="match status" value="1"/>
</dbReference>
<feature type="modified residue" description="4-aspartylphosphate" evidence="3">
    <location>
        <position position="53"/>
    </location>
</feature>
<keyword evidence="7" id="KW-1185">Reference proteome</keyword>
<dbReference type="InterPro" id="IPR001789">
    <property type="entry name" value="Sig_transdc_resp-reg_receiver"/>
</dbReference>
<dbReference type="GO" id="GO:0052621">
    <property type="term" value="F:diguanylate cyclase activity"/>
    <property type="evidence" value="ECO:0007669"/>
    <property type="project" value="UniProtKB-EC"/>
</dbReference>
<evidence type="ECO:0000259" key="5">
    <source>
        <dbReference type="PROSITE" id="PS50887"/>
    </source>
</evidence>
<dbReference type="PROSITE" id="PS50110">
    <property type="entry name" value="RESPONSE_REGULATORY"/>
    <property type="match status" value="2"/>
</dbReference>
<feature type="modified residue" description="4-aspartylphosphate" evidence="3">
    <location>
        <position position="203"/>
    </location>
</feature>
<evidence type="ECO:0000313" key="7">
    <source>
        <dbReference type="Proteomes" id="UP000432089"/>
    </source>
</evidence>
<comment type="caution">
    <text evidence="6">The sequence shown here is derived from an EMBL/GenBank/DDBJ whole genome shotgun (WGS) entry which is preliminary data.</text>
</comment>
<dbReference type="InterPro" id="IPR029787">
    <property type="entry name" value="Nucleotide_cyclase"/>
</dbReference>
<reference evidence="6 7" key="1">
    <citation type="submission" date="2019-09" db="EMBL/GenBank/DDBJ databases">
        <title>YIM 132180 draft genome.</title>
        <authorList>
            <person name="Zhang K."/>
        </authorList>
    </citation>
    <scope>NUCLEOTIDE SEQUENCE [LARGE SCALE GENOMIC DNA]</scope>
    <source>
        <strain evidence="6 7">YIM 132180</strain>
    </source>
</reference>
<dbReference type="NCBIfam" id="NF007135">
    <property type="entry name" value="PRK09581.1"/>
    <property type="match status" value="1"/>
</dbReference>
<gene>
    <name evidence="6" type="ORF">F6X38_03220</name>
</gene>
<keyword evidence="3" id="KW-0597">Phosphoprotein</keyword>
<evidence type="ECO:0000256" key="1">
    <source>
        <dbReference type="ARBA" id="ARBA00012528"/>
    </source>
</evidence>
<dbReference type="Gene3D" id="3.30.70.270">
    <property type="match status" value="1"/>
</dbReference>
<dbReference type="EMBL" id="VZDO01000002">
    <property type="protein sequence ID" value="KAB0681846.1"/>
    <property type="molecule type" value="Genomic_DNA"/>
</dbReference>
<feature type="domain" description="Response regulatory" evidence="4">
    <location>
        <begin position="4"/>
        <end position="120"/>
    </location>
</feature>
<dbReference type="SMART" id="SM00267">
    <property type="entry name" value="GGDEF"/>
    <property type="match status" value="1"/>
</dbReference>
<dbReference type="Gene3D" id="3.40.50.2300">
    <property type="match status" value="1"/>
</dbReference>
<dbReference type="GO" id="GO:0000160">
    <property type="term" value="P:phosphorelay signal transduction system"/>
    <property type="evidence" value="ECO:0007669"/>
    <property type="project" value="InterPro"/>
</dbReference>
<dbReference type="PROSITE" id="PS50887">
    <property type="entry name" value="GGDEF"/>
    <property type="match status" value="1"/>
</dbReference>
<dbReference type="NCBIfam" id="TIGR00254">
    <property type="entry name" value="GGDEF"/>
    <property type="match status" value="1"/>
</dbReference>
<comment type="catalytic activity">
    <reaction evidence="2">
        <text>2 GTP = 3',3'-c-di-GMP + 2 diphosphate</text>
        <dbReference type="Rhea" id="RHEA:24898"/>
        <dbReference type="ChEBI" id="CHEBI:33019"/>
        <dbReference type="ChEBI" id="CHEBI:37565"/>
        <dbReference type="ChEBI" id="CHEBI:58805"/>
        <dbReference type="EC" id="2.7.7.65"/>
    </reaction>
</comment>
<name>A0A7V7TY16_9HYPH</name>
<dbReference type="SMART" id="SM00448">
    <property type="entry name" value="REC"/>
    <property type="match status" value="2"/>
</dbReference>
<dbReference type="AlphaFoldDB" id="A0A7V7TY16"/>
<feature type="domain" description="Response regulatory" evidence="4">
    <location>
        <begin position="157"/>
        <end position="270"/>
    </location>
</feature>
<feature type="domain" description="GGDEF" evidence="5">
    <location>
        <begin position="320"/>
        <end position="453"/>
    </location>
</feature>
<dbReference type="PANTHER" id="PTHR45138">
    <property type="entry name" value="REGULATORY COMPONENTS OF SENSORY TRANSDUCTION SYSTEM"/>
    <property type="match status" value="1"/>
</dbReference>
<dbReference type="SUPFAM" id="SSF52172">
    <property type="entry name" value="CheY-like"/>
    <property type="match status" value="2"/>
</dbReference>
<dbReference type="FunFam" id="3.40.50.2300:FF:000574">
    <property type="entry name" value="Response regulator PleD"/>
    <property type="match status" value="1"/>
</dbReference>
<dbReference type="SUPFAM" id="SSF55073">
    <property type="entry name" value="Nucleotide cyclase"/>
    <property type="match status" value="1"/>
</dbReference>
<sequence>MTGRILIVDDVDINRKLLEAKLHAEYLEVLTASRGPEALEICASESVDLVLLDVMMPDMDGYEVCRRLKAAPHTRHLPVILVTALDQPSDRVRGLEAGADDFLTKPVRELQLMSRVKSLLRLKILSDELRIRADTTANILGGADFLAEIGLGGLDGRVVVVDDGAEGFAGHSARILGTEHDCRTVGVEAAFAASAEADLVVVDLATSTFDALRFASQLRSGEATRRVPILLLAAPQDEARIAKALEIGVNDYLLRPIDRNELLARARTQIKRRRYDEGLRQSLRSTVELAVTDPLTGLQNRRFLESHLPGVIERARAEGRPLSILIADIDHFKQINDRNGHDVGDEVLREFARRIRDGSRASDLCCRLGGEEFVVVMPDTEGADAAQIAERMRRLVAETSFECAASAVAVTVSVGLAVFDHRTDDVASLLKRADRSLYAAKHGGRNRVAQLAA</sequence>
<dbReference type="CDD" id="cd17538">
    <property type="entry name" value="REC_D1_PleD-like"/>
    <property type="match status" value="1"/>
</dbReference>
<evidence type="ECO:0000256" key="3">
    <source>
        <dbReference type="PROSITE-ProRule" id="PRU00169"/>
    </source>
</evidence>
<dbReference type="InterPro" id="IPR000160">
    <property type="entry name" value="GGDEF_dom"/>
</dbReference>
<dbReference type="Pfam" id="PF00990">
    <property type="entry name" value="GGDEF"/>
    <property type="match status" value="1"/>
</dbReference>
<dbReference type="Proteomes" id="UP000432089">
    <property type="component" value="Unassembled WGS sequence"/>
</dbReference>
<evidence type="ECO:0000313" key="6">
    <source>
        <dbReference type="EMBL" id="KAB0681846.1"/>
    </source>
</evidence>
<dbReference type="GO" id="GO:0043709">
    <property type="term" value="P:cell adhesion involved in single-species biofilm formation"/>
    <property type="evidence" value="ECO:0007669"/>
    <property type="project" value="TreeGrafter"/>
</dbReference>
<protein>
    <recommendedName>
        <fullName evidence="1">diguanylate cyclase</fullName>
        <ecNumber evidence="1">2.7.7.65</ecNumber>
    </recommendedName>
</protein>
<dbReference type="GO" id="GO:0005886">
    <property type="term" value="C:plasma membrane"/>
    <property type="evidence" value="ECO:0007669"/>
    <property type="project" value="TreeGrafter"/>
</dbReference>
<dbReference type="InterPro" id="IPR011006">
    <property type="entry name" value="CheY-like_superfamily"/>
</dbReference>
<proteinExistence type="predicted"/>
<dbReference type="PANTHER" id="PTHR45138:SF9">
    <property type="entry name" value="DIGUANYLATE CYCLASE DGCM-RELATED"/>
    <property type="match status" value="1"/>
</dbReference>
<dbReference type="InterPro" id="IPR043128">
    <property type="entry name" value="Rev_trsase/Diguanyl_cyclase"/>
</dbReference>
<dbReference type="Pfam" id="PF00072">
    <property type="entry name" value="Response_reg"/>
    <property type="match status" value="2"/>
</dbReference>
<accession>A0A7V7TY16</accession>